<evidence type="ECO:0000313" key="3">
    <source>
        <dbReference type="Proteomes" id="UP000192276"/>
    </source>
</evidence>
<keyword evidence="3" id="KW-1185">Reference proteome</keyword>
<feature type="compositionally biased region" description="Acidic residues" evidence="1">
    <location>
        <begin position="68"/>
        <end position="81"/>
    </location>
</feature>
<feature type="region of interest" description="Disordered" evidence="1">
    <location>
        <begin position="53"/>
        <end position="98"/>
    </location>
</feature>
<organism evidence="2 3">
    <name type="scientific">Niastella populi</name>
    <dbReference type="NCBI Taxonomy" id="550983"/>
    <lineage>
        <taxon>Bacteria</taxon>
        <taxon>Pseudomonadati</taxon>
        <taxon>Bacteroidota</taxon>
        <taxon>Chitinophagia</taxon>
        <taxon>Chitinophagales</taxon>
        <taxon>Chitinophagaceae</taxon>
        <taxon>Niastella</taxon>
    </lineage>
</organism>
<proteinExistence type="predicted"/>
<dbReference type="AlphaFoldDB" id="A0A1V9F590"/>
<evidence type="ECO:0000313" key="2">
    <source>
        <dbReference type="EMBL" id="OQP53548.1"/>
    </source>
</evidence>
<reference evidence="3" key="1">
    <citation type="submission" date="2016-04" db="EMBL/GenBank/DDBJ databases">
        <authorList>
            <person name="Chen L."/>
            <person name="Zhuang W."/>
            <person name="Wang G."/>
        </authorList>
    </citation>
    <scope>NUCLEOTIDE SEQUENCE [LARGE SCALE GENOMIC DNA]</scope>
    <source>
        <strain evidence="3">208</strain>
    </source>
</reference>
<dbReference type="OrthoDB" id="680542at2"/>
<evidence type="ECO:0000256" key="1">
    <source>
        <dbReference type="SAM" id="MobiDB-lite"/>
    </source>
</evidence>
<name>A0A1V9F590_9BACT</name>
<sequence>MELLVKILLSLCSFLPGVHAHTSQQHVHGFSKHFYTLPAGDLNNLQNVQAVVSQRRSAGDRRANDEAAEREEESEDDDDDESRSSKKHPGSGSNFITYNSASNNSAHYFLNQFSANGQLSHFSANKFIIHCVFRI</sequence>
<protein>
    <submittedName>
        <fullName evidence="2">Uncharacterized protein</fullName>
    </submittedName>
</protein>
<dbReference type="EMBL" id="LWBP01000210">
    <property type="protein sequence ID" value="OQP53548.1"/>
    <property type="molecule type" value="Genomic_DNA"/>
</dbReference>
<dbReference type="Proteomes" id="UP000192276">
    <property type="component" value="Unassembled WGS sequence"/>
</dbReference>
<feature type="compositionally biased region" description="Basic and acidic residues" evidence="1">
    <location>
        <begin position="57"/>
        <end position="67"/>
    </location>
</feature>
<dbReference type="STRING" id="550983.A4R26_06100"/>
<dbReference type="RefSeq" id="WP_081169427.1">
    <property type="nucleotide sequence ID" value="NZ_LWBP01000210.1"/>
</dbReference>
<accession>A0A1V9F590</accession>
<gene>
    <name evidence="2" type="ORF">A4R26_06100</name>
</gene>
<comment type="caution">
    <text evidence="2">The sequence shown here is derived from an EMBL/GenBank/DDBJ whole genome shotgun (WGS) entry which is preliminary data.</text>
</comment>